<feature type="compositionally biased region" description="Polar residues" evidence="6">
    <location>
        <begin position="550"/>
        <end position="567"/>
    </location>
</feature>
<dbReference type="SUPFAM" id="SSF82895">
    <property type="entry name" value="TSP-1 type 1 repeat"/>
    <property type="match status" value="5"/>
</dbReference>
<feature type="compositionally biased region" description="Polar residues" evidence="6">
    <location>
        <begin position="306"/>
        <end position="319"/>
    </location>
</feature>
<feature type="domain" description="PLAC" evidence="7">
    <location>
        <begin position="1178"/>
        <end position="1215"/>
    </location>
</feature>
<dbReference type="InterPro" id="IPR045371">
    <property type="entry name" value="ADAMTS_CR_3"/>
</dbReference>
<dbReference type="InterPro" id="IPR000884">
    <property type="entry name" value="TSP1_rpt"/>
</dbReference>
<comment type="subcellular location">
    <subcellularLocation>
        <location evidence="1">Secreted</location>
    </subcellularLocation>
</comment>
<dbReference type="Pfam" id="PF19236">
    <property type="entry name" value="ADAMTS_CR_3"/>
    <property type="match status" value="1"/>
</dbReference>
<dbReference type="InterPro" id="IPR013273">
    <property type="entry name" value="ADAMTS/ADAMTS-like"/>
</dbReference>
<evidence type="ECO:0000313" key="8">
    <source>
        <dbReference type="EMBL" id="KAK7481640.1"/>
    </source>
</evidence>
<dbReference type="SMART" id="SM00209">
    <property type="entry name" value="TSP1"/>
    <property type="match status" value="5"/>
</dbReference>
<feature type="compositionally biased region" description="Polar residues" evidence="6">
    <location>
        <begin position="365"/>
        <end position="383"/>
    </location>
</feature>
<accession>A0ABD0K2J0</accession>
<keyword evidence="9" id="KW-1185">Reference proteome</keyword>
<evidence type="ECO:0000256" key="4">
    <source>
        <dbReference type="ARBA" id="ARBA00022737"/>
    </source>
</evidence>
<dbReference type="PANTHER" id="PTHR13723:SF281">
    <property type="entry name" value="PAPILIN"/>
    <property type="match status" value="1"/>
</dbReference>
<protein>
    <recommendedName>
        <fullName evidence="7">PLAC domain-containing protein</fullName>
    </recommendedName>
</protein>
<feature type="compositionally biased region" description="Basic and acidic residues" evidence="6">
    <location>
        <begin position="329"/>
        <end position="343"/>
    </location>
</feature>
<dbReference type="Gene3D" id="2.20.100.10">
    <property type="entry name" value="Thrombospondin type-1 (TSP1) repeat"/>
    <property type="match status" value="5"/>
</dbReference>
<dbReference type="InterPro" id="IPR036383">
    <property type="entry name" value="TSP1_rpt_sf"/>
</dbReference>
<feature type="compositionally biased region" description="Basic and acidic residues" evidence="6">
    <location>
        <begin position="351"/>
        <end position="364"/>
    </location>
</feature>
<keyword evidence="4" id="KW-0677">Repeat</keyword>
<dbReference type="EMBL" id="JACVVK020000259">
    <property type="protein sequence ID" value="KAK7481640.1"/>
    <property type="molecule type" value="Genomic_DNA"/>
</dbReference>
<dbReference type="Pfam" id="PF05986">
    <property type="entry name" value="ADAMTS_spacer1"/>
    <property type="match status" value="1"/>
</dbReference>
<feature type="compositionally biased region" description="Polar residues" evidence="6">
    <location>
        <begin position="422"/>
        <end position="431"/>
    </location>
</feature>
<reference evidence="8 9" key="1">
    <citation type="journal article" date="2023" name="Sci. Data">
        <title>Genome assembly of the Korean intertidal mud-creeper Batillaria attramentaria.</title>
        <authorList>
            <person name="Patra A.K."/>
            <person name="Ho P.T."/>
            <person name="Jun S."/>
            <person name="Lee S.J."/>
            <person name="Kim Y."/>
            <person name="Won Y.J."/>
        </authorList>
    </citation>
    <scope>NUCLEOTIDE SEQUENCE [LARGE SCALE GENOMIC DNA]</scope>
    <source>
        <strain evidence="8">Wonlab-2016</strain>
    </source>
</reference>
<dbReference type="AlphaFoldDB" id="A0ABD0K2J0"/>
<feature type="compositionally biased region" description="Polar residues" evidence="6">
    <location>
        <begin position="478"/>
        <end position="496"/>
    </location>
</feature>
<feature type="compositionally biased region" description="Polar residues" evidence="6">
    <location>
        <begin position="627"/>
        <end position="638"/>
    </location>
</feature>
<feature type="region of interest" description="Disordered" evidence="6">
    <location>
        <begin position="1"/>
        <end position="24"/>
    </location>
</feature>
<keyword evidence="3" id="KW-0732">Signal</keyword>
<organism evidence="8 9">
    <name type="scientific">Batillaria attramentaria</name>
    <dbReference type="NCBI Taxonomy" id="370345"/>
    <lineage>
        <taxon>Eukaryota</taxon>
        <taxon>Metazoa</taxon>
        <taxon>Spiralia</taxon>
        <taxon>Lophotrochozoa</taxon>
        <taxon>Mollusca</taxon>
        <taxon>Gastropoda</taxon>
        <taxon>Caenogastropoda</taxon>
        <taxon>Sorbeoconcha</taxon>
        <taxon>Cerithioidea</taxon>
        <taxon>Batillariidae</taxon>
        <taxon>Batillaria</taxon>
    </lineage>
</organism>
<dbReference type="Proteomes" id="UP001519460">
    <property type="component" value="Unassembled WGS sequence"/>
</dbReference>
<feature type="compositionally biased region" description="Basic and acidic residues" evidence="6">
    <location>
        <begin position="592"/>
        <end position="603"/>
    </location>
</feature>
<feature type="compositionally biased region" description="Low complexity" evidence="6">
    <location>
        <begin position="721"/>
        <end position="738"/>
    </location>
</feature>
<feature type="compositionally biased region" description="Polar residues" evidence="6">
    <location>
        <begin position="391"/>
        <end position="403"/>
    </location>
</feature>
<comment type="caution">
    <text evidence="8">The sequence shown here is derived from an EMBL/GenBank/DDBJ whole genome shotgun (WGS) entry which is preliminary data.</text>
</comment>
<evidence type="ECO:0000256" key="6">
    <source>
        <dbReference type="SAM" id="MobiDB-lite"/>
    </source>
</evidence>
<feature type="compositionally biased region" description="Basic and acidic residues" evidence="6">
    <location>
        <begin position="283"/>
        <end position="305"/>
    </location>
</feature>
<evidence type="ECO:0000256" key="2">
    <source>
        <dbReference type="ARBA" id="ARBA00022525"/>
    </source>
</evidence>
<dbReference type="InterPro" id="IPR050439">
    <property type="entry name" value="ADAMTS_ADAMTS-like"/>
</dbReference>
<evidence type="ECO:0000259" key="7">
    <source>
        <dbReference type="PROSITE" id="PS50900"/>
    </source>
</evidence>
<keyword evidence="5" id="KW-1015">Disulfide bond</keyword>
<evidence type="ECO:0000256" key="5">
    <source>
        <dbReference type="ARBA" id="ARBA00023157"/>
    </source>
</evidence>
<dbReference type="Gene3D" id="2.60.120.830">
    <property type="match status" value="1"/>
</dbReference>
<dbReference type="FunFam" id="2.20.100.10:FF:000005">
    <property type="entry name" value="ADAM metallopeptidase with thrombospondin type 1 motif 9"/>
    <property type="match status" value="1"/>
</dbReference>
<sequence>MKTPATDVRLESGGSGLPGRPVPPTVVRASPSELGDANIRSCYRLPPFSSDPCRSSCRAKGHHFYANLAERVVDGTPCGDDTTAICVQGVCKEVGCDDIVGSPWRRDACGVCKGDNSTCRSISGIYTRQDLDRGANKIVTIPLGSTQVNVSQLRPSINFLALQSQDGEFYLNGGNSKSPPGDYRAAGTVFTYTSGTVQCPGGCLFASGPTDRPINLMLVSRGLNRGVMYSFNVPVDVTDEYFRQIITGGYLYSSEPDPTPTTTEQRDTTNENSVPLPEPDGADASKSDEYSESSDADKLQSEDQVTHSINTQSATSAQRGDSGGQLKIIRKEKPKFVTADDRVGGAAALETDDRKSHSDSETFHNQEFLQDSSALHTSVTPSAESPDLPSQIWTTASSTQQGARHQGDYLDDANGLDRSDTTDAGSSPKQNQTEEEKFDEISVDDFQQQKDVTEDGKQEHNVTEDTQTSEPDHLLRPQSDSPTYGPFNQRTRSGDATSYRRFRRPTYSQSFTFRRRYQQMIAAQNRGGATRDDSGSGYQRRRPSRPATPSGHSASQQGGGYLQQQHNRQIRFRQQPRREEAVSGLSQAPRRAGYEAHRRDGYSRRGQSQRQALTLGESVSRGERNRQQTQQSRTVQPTRRSHTNYELTRRQEEHRREMMRRQQEYAQQRKAQNDEYERRLEEHKRRETTCHGPCGAVWRDREQDRHVSEQARDREQRRPITTRATQASTTTNAASTTRQGRDYRRFTPTPAPTRDFLTIPRQPVGPTSVSVIPNTGTVNIGPQAPQFIPVDSRFGGRSSFTSALSNRLEDSYDTEQEVGVDVNLIPNVIESRPVIGGSDVTSNQVDIGSSYEWRVSGLTECTLTCGAGVQQTVVVCLDVRTQAYVTDENCATVERPRPKAVTCNTRPCPAEWRTSPWTDCSATCGPGEQSRFVTCAARVSATLNVTMPDANCQGTPRPECSVQCGEGVKTRTVRCADQTGSDVSHTHCTEPMPEQEQPCEMGACGKGWYYTEWPEQCPARCGAGTKTRHVACLGEEGDKLPDSRCDKFSRPTPDQTCRAEIPCGGDWFASEWEQCNVTCGSGIKQREVVCMKTLPGGLLTVVDDENCAEEVRPITEEPCELPACSAEWYIRSWSECSQSCGTGQRTREVKCLDAQQQPSGDCPLGDKPRTREPCNTDRSSDCRDSFSRCEIVKHARMCRYPYYRVKCCVTCNGDT</sequence>
<dbReference type="Pfam" id="PF19030">
    <property type="entry name" value="TSP1_ADAMTS"/>
    <property type="match status" value="5"/>
</dbReference>
<dbReference type="InterPro" id="IPR010909">
    <property type="entry name" value="PLAC"/>
</dbReference>
<dbReference type="PRINTS" id="PR01857">
    <property type="entry name" value="ADAMTSFAMILY"/>
</dbReference>
<feature type="compositionally biased region" description="Basic and acidic residues" evidence="6">
    <location>
        <begin position="647"/>
        <end position="663"/>
    </location>
</feature>
<dbReference type="GO" id="GO:0005576">
    <property type="term" value="C:extracellular region"/>
    <property type="evidence" value="ECO:0007669"/>
    <property type="project" value="UniProtKB-SubCell"/>
</dbReference>
<name>A0ABD0K2J0_9CAEN</name>
<evidence type="ECO:0000256" key="1">
    <source>
        <dbReference type="ARBA" id="ARBA00004613"/>
    </source>
</evidence>
<feature type="region of interest" description="Disordered" evidence="6">
    <location>
        <begin position="250"/>
        <end position="762"/>
    </location>
</feature>
<evidence type="ECO:0000256" key="3">
    <source>
        <dbReference type="ARBA" id="ARBA00022729"/>
    </source>
</evidence>
<evidence type="ECO:0000313" key="9">
    <source>
        <dbReference type="Proteomes" id="UP001519460"/>
    </source>
</evidence>
<dbReference type="Pfam" id="PF08686">
    <property type="entry name" value="PLAC"/>
    <property type="match status" value="1"/>
</dbReference>
<proteinExistence type="predicted"/>
<dbReference type="PROSITE" id="PS50092">
    <property type="entry name" value="TSP1"/>
    <property type="match status" value="3"/>
</dbReference>
<feature type="compositionally biased region" description="Basic and acidic residues" evidence="6">
    <location>
        <begin position="698"/>
        <end position="718"/>
    </location>
</feature>
<feature type="compositionally biased region" description="Basic and acidic residues" evidence="6">
    <location>
        <begin position="671"/>
        <end position="689"/>
    </location>
</feature>
<feature type="compositionally biased region" description="Basic and acidic residues" evidence="6">
    <location>
        <begin position="447"/>
        <end position="463"/>
    </location>
</feature>
<gene>
    <name evidence="8" type="ORF">BaRGS_00027156</name>
</gene>
<dbReference type="PROSITE" id="PS50900">
    <property type="entry name" value="PLAC"/>
    <property type="match status" value="1"/>
</dbReference>
<dbReference type="PANTHER" id="PTHR13723">
    <property type="entry name" value="ADAMTS A DISINTEGRIN AND METALLOPROTEASE WITH THROMBOSPONDIN MOTIFS PROTEASE"/>
    <property type="match status" value="1"/>
</dbReference>
<keyword evidence="2" id="KW-0964">Secreted</keyword>
<dbReference type="InterPro" id="IPR010294">
    <property type="entry name" value="ADAMTS_spacer1"/>
</dbReference>